<reference evidence="1" key="1">
    <citation type="submission" date="2023-03" db="EMBL/GenBank/DDBJ databases">
        <title>DFI Biobank Strains.</title>
        <authorList>
            <person name="Mostad J."/>
            <person name="Paddock L."/>
            <person name="Medina S."/>
            <person name="Waligurski E."/>
            <person name="Barat B."/>
            <person name="Smith R."/>
            <person name="Burgo V."/>
            <person name="Metcalfe C."/>
            <person name="Woodson C."/>
            <person name="Sundararajan A."/>
            <person name="Ramaswamy R."/>
            <person name="Lin H."/>
            <person name="Pamer E.G."/>
        </authorList>
    </citation>
    <scope>NUCLEOTIDE SEQUENCE</scope>
    <source>
        <strain evidence="1">DFI.9.5</strain>
    </source>
</reference>
<gene>
    <name evidence="1" type="ORF">PZH42_29280</name>
</gene>
<sequence length="69" mass="8440">MSFPALGTKNTPFKIFQDKDDQYWILTWGDGIYRFHPDATEKEKLYCYCRLFFCWLLFRGYYWCASLMV</sequence>
<dbReference type="EMBL" id="JARFID010000692">
    <property type="protein sequence ID" value="MDE8698087.1"/>
    <property type="molecule type" value="Genomic_DNA"/>
</dbReference>
<proteinExistence type="predicted"/>
<accession>A0AAW6MDI1</accession>
<evidence type="ECO:0000313" key="2">
    <source>
        <dbReference type="Proteomes" id="UP001221924"/>
    </source>
</evidence>
<feature type="non-terminal residue" evidence="1">
    <location>
        <position position="69"/>
    </location>
</feature>
<name>A0AAW6MDI1_9BACE</name>
<dbReference type="AlphaFoldDB" id="A0AAW6MDI1"/>
<evidence type="ECO:0000313" key="1">
    <source>
        <dbReference type="EMBL" id="MDE8698087.1"/>
    </source>
</evidence>
<comment type="caution">
    <text evidence="1">The sequence shown here is derived from an EMBL/GenBank/DDBJ whole genome shotgun (WGS) entry which is preliminary data.</text>
</comment>
<organism evidence="1 2">
    <name type="scientific">Bacteroides cellulosilyticus</name>
    <dbReference type="NCBI Taxonomy" id="246787"/>
    <lineage>
        <taxon>Bacteria</taxon>
        <taxon>Pseudomonadati</taxon>
        <taxon>Bacteroidota</taxon>
        <taxon>Bacteroidia</taxon>
        <taxon>Bacteroidales</taxon>
        <taxon>Bacteroidaceae</taxon>
        <taxon>Bacteroides</taxon>
    </lineage>
</organism>
<dbReference type="Proteomes" id="UP001221924">
    <property type="component" value="Unassembled WGS sequence"/>
</dbReference>
<protein>
    <submittedName>
        <fullName evidence="1">Uncharacterized protein</fullName>
    </submittedName>
</protein>
<dbReference type="RefSeq" id="WP_275203066.1">
    <property type="nucleotide sequence ID" value="NZ_JARFID010000692.1"/>
</dbReference>